<proteinExistence type="predicted"/>
<sequence length="150" mass="17581">MRYIPHAITILVHCANHVIRRFDDPSIGSTITNTKKTISPKPPRTLLFNKAVFIRKWLPSINAYWRLRKTGQIRTTKLFPIVNPGMLEKDLFFTLQSWRGCTLFRKNPGEFVNTKFFNSVVRMNDNLNPINSNNYRPRELSSAAVKRYRQ</sequence>
<comment type="caution">
    <text evidence="1">The sequence shown here is derived from an EMBL/GenBank/DDBJ whole genome shotgun (WGS) entry which is preliminary data.</text>
</comment>
<accession>A0A2S8GGB4</accession>
<evidence type="ECO:0000313" key="1">
    <source>
        <dbReference type="EMBL" id="PQO43498.1"/>
    </source>
</evidence>
<dbReference type="EMBL" id="PUHZ01000023">
    <property type="protein sequence ID" value="PQO43498.1"/>
    <property type="molecule type" value="Genomic_DNA"/>
</dbReference>
<name>A0A2S8GGB4_9BACT</name>
<evidence type="ECO:0000313" key="2">
    <source>
        <dbReference type="Proteomes" id="UP000237819"/>
    </source>
</evidence>
<dbReference type="AlphaFoldDB" id="A0A2S8GGB4"/>
<gene>
    <name evidence="1" type="ORF">C5Y93_22860</name>
</gene>
<dbReference type="Proteomes" id="UP000237819">
    <property type="component" value="Unassembled WGS sequence"/>
</dbReference>
<organism evidence="1 2">
    <name type="scientific">Blastopirellula marina</name>
    <dbReference type="NCBI Taxonomy" id="124"/>
    <lineage>
        <taxon>Bacteria</taxon>
        <taxon>Pseudomonadati</taxon>
        <taxon>Planctomycetota</taxon>
        <taxon>Planctomycetia</taxon>
        <taxon>Pirellulales</taxon>
        <taxon>Pirellulaceae</taxon>
        <taxon>Blastopirellula</taxon>
    </lineage>
</organism>
<reference evidence="1 2" key="1">
    <citation type="submission" date="2018-02" db="EMBL/GenBank/DDBJ databases">
        <title>Comparative genomes isolates from brazilian mangrove.</title>
        <authorList>
            <person name="Araujo J.E."/>
            <person name="Taketani R.G."/>
            <person name="Silva M.C.P."/>
            <person name="Loureco M.V."/>
            <person name="Andreote F.D."/>
        </authorList>
    </citation>
    <scope>NUCLEOTIDE SEQUENCE [LARGE SCALE GENOMIC DNA]</scope>
    <source>
        <strain evidence="1 2">Nap-Phe MGV</strain>
    </source>
</reference>
<protein>
    <submittedName>
        <fullName evidence="1">Uncharacterized protein</fullName>
    </submittedName>
</protein>